<dbReference type="SUPFAM" id="SSF57701">
    <property type="entry name" value="Zn2/Cys6 DNA-binding domain"/>
    <property type="match status" value="1"/>
</dbReference>
<dbReference type="SMART" id="SM00906">
    <property type="entry name" value="Fungal_trans"/>
    <property type="match status" value="1"/>
</dbReference>
<sequence>MWPMMTSIQQRQTWVHEDPARHGSSGWNRAARACVYCRDRKIRCCPGPAGCENCLHAGSPCIYPPRASRHRLRRSPGSSVALESGVCSPSNCKDSSRPTETKIQSFRQKYLKEADQTAIFVPAGTTSYPQPHTNIASLWPLTSDQVLNHEVLSILHLLKQHVDNYPVEDVASLRSSLFSPAVQHWLLTQNHKTLSFPTFHKRVMRTVWTRWPLSLPQLSKEAQSSVLSVLPERGVLDQCRQIYSATLFRAIFPVVDPDRFRTLVDSLYASRDTSSPSTTACVFIFTAFIARHASLRSVDSRVYAQKVLTLVPALMLEDPSIEGLETLIMLSLYAITYGKIQLVVYSLSLAVPMIFALGGHRVKVHNMNPDDSHIRRLFWLSYSLDKEVSMRTLRPPLLKDDDCDLDLPAGYLPLPALDFLSTDPVFLFPSDLRLAMMKSRIYHHLYSPRSANVPETEQLKHICSLDEDLDSWKASYLSETTRFDDNLSPEHTAHAIRATIPRLEYYNCIVRIHQASLRCQQLRTDSCKQSTSSEEIVLEACCSTILYTGMIRPLLSSHTFWAFSMSVIPAVIILFGSLINSPHAHRARRIFPLLSDMSATFSSITPARTTWEGLPVMVVGVFLEELMKLVPQPCSSIQ</sequence>
<dbReference type="PANTHER" id="PTHR46910">
    <property type="entry name" value="TRANSCRIPTION FACTOR PDR1"/>
    <property type="match status" value="1"/>
</dbReference>
<keyword evidence="3" id="KW-0238">DNA-binding</keyword>
<dbReference type="CDD" id="cd12148">
    <property type="entry name" value="fungal_TF_MHR"/>
    <property type="match status" value="1"/>
</dbReference>
<evidence type="ECO:0000313" key="8">
    <source>
        <dbReference type="EMBL" id="KAL2841848.1"/>
    </source>
</evidence>
<keyword evidence="6" id="KW-0472">Membrane</keyword>
<evidence type="ECO:0000256" key="2">
    <source>
        <dbReference type="ARBA" id="ARBA00023015"/>
    </source>
</evidence>
<reference evidence="8 9" key="1">
    <citation type="submission" date="2024-07" db="EMBL/GenBank/DDBJ databases">
        <title>Section-level genome sequencing and comparative genomics of Aspergillus sections Usti and Cavernicolus.</title>
        <authorList>
            <consortium name="Lawrence Berkeley National Laboratory"/>
            <person name="Nybo J.L."/>
            <person name="Vesth T.C."/>
            <person name="Theobald S."/>
            <person name="Frisvad J.C."/>
            <person name="Larsen T.O."/>
            <person name="Kjaerboelling I."/>
            <person name="Rothschild-Mancinelli K."/>
            <person name="Lyhne E.K."/>
            <person name="Kogle M.E."/>
            <person name="Barry K."/>
            <person name="Clum A."/>
            <person name="Na H."/>
            <person name="Ledsgaard L."/>
            <person name="Lin J."/>
            <person name="Lipzen A."/>
            <person name="Kuo A."/>
            <person name="Riley R."/>
            <person name="Mondo S."/>
            <person name="Labutti K."/>
            <person name="Haridas S."/>
            <person name="Pangalinan J."/>
            <person name="Salamov A.A."/>
            <person name="Simmons B.A."/>
            <person name="Magnuson J.K."/>
            <person name="Chen J."/>
            <person name="Drula E."/>
            <person name="Henrissat B."/>
            <person name="Wiebenga A."/>
            <person name="Lubbers R.J."/>
            <person name="Gomes A.C."/>
            <person name="Makela M.R."/>
            <person name="Stajich J."/>
            <person name="Grigoriev I.V."/>
            <person name="Mortensen U.H."/>
            <person name="De Vries R.P."/>
            <person name="Baker S.E."/>
            <person name="Andersen M.R."/>
        </authorList>
    </citation>
    <scope>NUCLEOTIDE SEQUENCE [LARGE SCALE GENOMIC DNA]</scope>
    <source>
        <strain evidence="8 9">CBS 123904</strain>
    </source>
</reference>
<keyword evidence="9" id="KW-1185">Reference proteome</keyword>
<dbReference type="Pfam" id="PF04082">
    <property type="entry name" value="Fungal_trans"/>
    <property type="match status" value="1"/>
</dbReference>
<dbReference type="Gene3D" id="4.10.240.10">
    <property type="entry name" value="Zn(2)-C6 fungal-type DNA-binding domain"/>
    <property type="match status" value="1"/>
</dbReference>
<dbReference type="InterPro" id="IPR050987">
    <property type="entry name" value="AtrR-like"/>
</dbReference>
<protein>
    <recommendedName>
        <fullName evidence="7">Zn(2)-C6 fungal-type domain-containing protein</fullName>
    </recommendedName>
</protein>
<dbReference type="InterPro" id="IPR036864">
    <property type="entry name" value="Zn2-C6_fun-type_DNA-bd_sf"/>
</dbReference>
<feature type="domain" description="Zn(2)-C6 fungal-type" evidence="7">
    <location>
        <begin position="33"/>
        <end position="63"/>
    </location>
</feature>
<dbReference type="SMART" id="SM00066">
    <property type="entry name" value="GAL4"/>
    <property type="match status" value="1"/>
</dbReference>
<evidence type="ECO:0000256" key="1">
    <source>
        <dbReference type="ARBA" id="ARBA00022723"/>
    </source>
</evidence>
<dbReference type="PANTHER" id="PTHR46910:SF20">
    <property type="entry name" value="ZN(II)2CYS6 TRANSCRIPTION FACTOR (EUROFUNG)-RELATED"/>
    <property type="match status" value="1"/>
</dbReference>
<accession>A0ABR4JP92</accession>
<gene>
    <name evidence="8" type="ORF">BJY01DRAFT_217073</name>
</gene>
<evidence type="ECO:0000256" key="6">
    <source>
        <dbReference type="SAM" id="Phobius"/>
    </source>
</evidence>
<evidence type="ECO:0000256" key="5">
    <source>
        <dbReference type="ARBA" id="ARBA00023242"/>
    </source>
</evidence>
<keyword evidence="5" id="KW-0539">Nucleus</keyword>
<organism evidence="8 9">
    <name type="scientific">Aspergillus pseudoustus</name>
    <dbReference type="NCBI Taxonomy" id="1810923"/>
    <lineage>
        <taxon>Eukaryota</taxon>
        <taxon>Fungi</taxon>
        <taxon>Dikarya</taxon>
        <taxon>Ascomycota</taxon>
        <taxon>Pezizomycotina</taxon>
        <taxon>Eurotiomycetes</taxon>
        <taxon>Eurotiomycetidae</taxon>
        <taxon>Eurotiales</taxon>
        <taxon>Aspergillaceae</taxon>
        <taxon>Aspergillus</taxon>
        <taxon>Aspergillus subgen. Nidulantes</taxon>
    </lineage>
</organism>
<dbReference type="EMBL" id="JBFXLU010000105">
    <property type="protein sequence ID" value="KAL2841848.1"/>
    <property type="molecule type" value="Genomic_DNA"/>
</dbReference>
<dbReference type="Proteomes" id="UP001610446">
    <property type="component" value="Unassembled WGS sequence"/>
</dbReference>
<proteinExistence type="predicted"/>
<evidence type="ECO:0000313" key="9">
    <source>
        <dbReference type="Proteomes" id="UP001610446"/>
    </source>
</evidence>
<dbReference type="CDD" id="cd00067">
    <property type="entry name" value="GAL4"/>
    <property type="match status" value="1"/>
</dbReference>
<keyword evidence="4" id="KW-0804">Transcription</keyword>
<keyword evidence="6" id="KW-0812">Transmembrane</keyword>
<comment type="caution">
    <text evidence="8">The sequence shown here is derived from an EMBL/GenBank/DDBJ whole genome shotgun (WGS) entry which is preliminary data.</text>
</comment>
<dbReference type="PROSITE" id="PS00463">
    <property type="entry name" value="ZN2_CY6_FUNGAL_1"/>
    <property type="match status" value="1"/>
</dbReference>
<feature type="transmembrane region" description="Helical" evidence="6">
    <location>
        <begin position="560"/>
        <end position="579"/>
    </location>
</feature>
<keyword evidence="2" id="KW-0805">Transcription regulation</keyword>
<dbReference type="InterPro" id="IPR007219">
    <property type="entry name" value="XnlR_reg_dom"/>
</dbReference>
<evidence type="ECO:0000256" key="3">
    <source>
        <dbReference type="ARBA" id="ARBA00023125"/>
    </source>
</evidence>
<evidence type="ECO:0000256" key="4">
    <source>
        <dbReference type="ARBA" id="ARBA00023163"/>
    </source>
</evidence>
<evidence type="ECO:0000259" key="7">
    <source>
        <dbReference type="PROSITE" id="PS50048"/>
    </source>
</evidence>
<name>A0ABR4JP92_9EURO</name>
<dbReference type="PROSITE" id="PS50048">
    <property type="entry name" value="ZN2_CY6_FUNGAL_2"/>
    <property type="match status" value="1"/>
</dbReference>
<keyword evidence="1" id="KW-0479">Metal-binding</keyword>
<dbReference type="InterPro" id="IPR001138">
    <property type="entry name" value="Zn2Cys6_DnaBD"/>
</dbReference>
<keyword evidence="6" id="KW-1133">Transmembrane helix</keyword>